<dbReference type="SUPFAM" id="SSF52540">
    <property type="entry name" value="P-loop containing nucleoside triphosphate hydrolases"/>
    <property type="match status" value="1"/>
</dbReference>
<dbReference type="InterPro" id="IPR027417">
    <property type="entry name" value="P-loop_NTPase"/>
</dbReference>
<dbReference type="InterPro" id="IPR014001">
    <property type="entry name" value="Helicase_ATP-bd"/>
</dbReference>
<dbReference type="RefSeq" id="WP_035781155.1">
    <property type="nucleotide sequence ID" value="NZ_JACBBA010000001.1"/>
</dbReference>
<dbReference type="PROSITE" id="PS51192">
    <property type="entry name" value="HELICASE_ATP_BIND_1"/>
    <property type="match status" value="1"/>
</dbReference>
<proteinExistence type="predicted"/>
<dbReference type="GO" id="GO:0005829">
    <property type="term" value="C:cytosol"/>
    <property type="evidence" value="ECO:0007669"/>
    <property type="project" value="TreeGrafter"/>
</dbReference>
<protein>
    <submittedName>
        <fullName evidence="1">Uncharacterized protein</fullName>
    </submittedName>
</protein>
<organism evidence="1 2">
    <name type="scientific">Clostridium botulinum</name>
    <dbReference type="NCBI Taxonomy" id="1491"/>
    <lineage>
        <taxon>Bacteria</taxon>
        <taxon>Bacillati</taxon>
        <taxon>Bacillota</taxon>
        <taxon>Clostridia</taxon>
        <taxon>Eubacteriales</taxon>
        <taxon>Clostridiaceae</taxon>
        <taxon>Clostridium</taxon>
    </lineage>
</organism>
<gene>
    <name evidence="1" type="ORF">FDG31_02600</name>
</gene>
<dbReference type="InterPro" id="IPR006935">
    <property type="entry name" value="Helicase/UvrB_N"/>
</dbReference>
<dbReference type="InterPro" id="IPR050742">
    <property type="entry name" value="Helicase_Restrict-Modif_Enz"/>
</dbReference>
<dbReference type="Proteomes" id="UP000486903">
    <property type="component" value="Unassembled WGS sequence"/>
</dbReference>
<dbReference type="PANTHER" id="PTHR47396:SF1">
    <property type="entry name" value="ATP-DEPENDENT HELICASE IRC3-RELATED"/>
    <property type="match status" value="1"/>
</dbReference>
<name>A0A6B4JL21_CLOBO</name>
<accession>A0A6B4JL21</accession>
<dbReference type="EMBL" id="SXFB01000001">
    <property type="protein sequence ID" value="NFV25064.1"/>
    <property type="molecule type" value="Genomic_DNA"/>
</dbReference>
<dbReference type="GO" id="GO:0005524">
    <property type="term" value="F:ATP binding"/>
    <property type="evidence" value="ECO:0007669"/>
    <property type="project" value="InterPro"/>
</dbReference>
<comment type="caution">
    <text evidence="1">The sequence shown here is derived from an EMBL/GenBank/DDBJ whole genome shotgun (WGS) entry which is preliminary data.</text>
</comment>
<dbReference type="GO" id="GO:0003677">
    <property type="term" value="F:DNA binding"/>
    <property type="evidence" value="ECO:0007669"/>
    <property type="project" value="InterPro"/>
</dbReference>
<evidence type="ECO:0000313" key="2">
    <source>
        <dbReference type="Proteomes" id="UP000486903"/>
    </source>
</evidence>
<dbReference type="Pfam" id="PF04851">
    <property type="entry name" value="ResIII"/>
    <property type="match status" value="1"/>
</dbReference>
<evidence type="ECO:0000313" key="1">
    <source>
        <dbReference type="EMBL" id="NFV25064.1"/>
    </source>
</evidence>
<reference evidence="1 2" key="1">
    <citation type="submission" date="2019-04" db="EMBL/GenBank/DDBJ databases">
        <title>Genome sequencing of Clostridium botulinum Groups I-IV and Clostridium butyricum.</title>
        <authorList>
            <person name="Brunt J."/>
            <person name="Van Vliet A.H.M."/>
            <person name="Stringer S.C."/>
            <person name="Carter A.T."/>
            <person name="Peck M.W."/>
        </authorList>
    </citation>
    <scope>NUCLEOTIDE SEQUENCE [LARGE SCALE GENOMIC DNA]</scope>
    <source>
        <strain evidence="1 2">BL81</strain>
    </source>
</reference>
<dbReference type="CDD" id="cd18785">
    <property type="entry name" value="SF2_C"/>
    <property type="match status" value="1"/>
</dbReference>
<dbReference type="Gene3D" id="3.40.50.300">
    <property type="entry name" value="P-loop containing nucleotide triphosphate hydrolases"/>
    <property type="match status" value="2"/>
</dbReference>
<dbReference type="AlphaFoldDB" id="A0A6B4JL21"/>
<dbReference type="PANTHER" id="PTHR47396">
    <property type="entry name" value="TYPE I RESTRICTION ENZYME ECOKI R PROTEIN"/>
    <property type="match status" value="1"/>
</dbReference>
<sequence>MSNLCSKCKYKIIKGISSNIKITDERSIFIVTIQALLSIKKQREHLYNKLKDNINLIIFDEGHREPSLKWRNIIEEFEKKTILFTATPYRNDKLGFKIASRYSYYLSYGKALKQRYIKDVQFEAIDNRIINDEEAFAKYICNLHSDNEKIIIRSDNSQDIASIVNNINNLCINDGLKRGIAVGIHSSFKNEDYFKKNYSEILKKEFSIFVHQNKMVEGINIPEINKLFFHQTFKNSRSIVQQIGRAIRKLDNNDNLATIYLPEEEKKIYEEQWQLFIEYDEKSGREDNKTGYFNNRFIRKFDLHNKDFFKQIYVPKSAVIYHIDSKDIKFKKIVNLIRDKIINQIHVVDYNEKIFEKRDMWLMCYKKEKNADILLNEIFVETTLECAVLVKEENMIFYYDSSGFSLPVHELETAVDLVNSNEIIKLLNENCDFNSVKLNNIILSEFGIRENNLVGKSIQNVNSSLTESLVTCTNVSANVESRVKRDINVYSSKVKDNEKCSFEEYMQWVKAISKEILTNNTNSYFKRFAKIVNSAETGDVSSILLNLSELDDNLYKIIRSNGEYEKISDFSSCFTEVCNDSFKFNIGSDSIEGVLKIYTYRKMKKIRVELTNNNYYIDNDGSMVSLVNYLNNENKFTVMFKTGIVYMGGNLLNPNTIYKEIDLEDTSIGKIMYPISELESCENEKSGKKVNVNIINCWPNDSIFGVLINLIKSKDKRLYDGEIDYLVCDDLDKEIADFIAIDTTKNKVILIHCKHSGKGVSASTYQDACGQAKKNLAYVIRNTIDSLEDKVQLHINRWNNNPWVDKDKKIEVSRIMTDKITGEDFWEKYKEILTNINSTVEVWIFGNLTSYGKLKTQLKNSNPEEQVNQLMWLLNSTNETISQVGAKLRIFCMP</sequence>
<dbReference type="GO" id="GO:0016787">
    <property type="term" value="F:hydrolase activity"/>
    <property type="evidence" value="ECO:0007669"/>
    <property type="project" value="InterPro"/>
</dbReference>